<evidence type="ECO:0000313" key="3">
    <source>
        <dbReference type="Proteomes" id="UP001165080"/>
    </source>
</evidence>
<gene>
    <name evidence="2" type="primary">PLEST011401</name>
    <name evidence="2" type="ORF">PLESTB_001656200</name>
</gene>
<keyword evidence="3" id="KW-1185">Reference proteome</keyword>
<name>A0A9W6BY34_9CHLO</name>
<dbReference type="AlphaFoldDB" id="A0A9W6BY34"/>
<accession>A0A9W6BY34</accession>
<organism evidence="2 3">
    <name type="scientific">Pleodorina starrii</name>
    <dbReference type="NCBI Taxonomy" id="330485"/>
    <lineage>
        <taxon>Eukaryota</taxon>
        <taxon>Viridiplantae</taxon>
        <taxon>Chlorophyta</taxon>
        <taxon>core chlorophytes</taxon>
        <taxon>Chlorophyceae</taxon>
        <taxon>CS clade</taxon>
        <taxon>Chlamydomonadales</taxon>
        <taxon>Volvocaceae</taxon>
        <taxon>Pleodorina</taxon>
    </lineage>
</organism>
<feature type="region of interest" description="Disordered" evidence="1">
    <location>
        <begin position="48"/>
        <end position="88"/>
    </location>
</feature>
<proteinExistence type="predicted"/>
<evidence type="ECO:0000313" key="2">
    <source>
        <dbReference type="EMBL" id="GLC60671.1"/>
    </source>
</evidence>
<dbReference type="OrthoDB" id="546356at2759"/>
<sequence length="203" mass="21091">MATTHQSLMNCTVIPGMSQNMALKIGRNAAELSKPCFTTGSSRVARSRAAKALGLRSKRKPVSPQSPPSPNQESAVNPRTGKVAFGPWQGPFGTHADIATAAEPLFLDHNGNTYASLNVPAHLKGVASPHAEPTQPAAAGGKATAAATAATQQLYAMVGKVAQRAAAATTRAPSQWPGRHVKPHGSGRCGTTMARSINQPRRS</sequence>
<comment type="caution">
    <text evidence="2">The sequence shown here is derived from an EMBL/GenBank/DDBJ whole genome shotgun (WGS) entry which is preliminary data.</text>
</comment>
<reference evidence="2 3" key="1">
    <citation type="journal article" date="2023" name="Commun. Biol.">
        <title>Reorganization of the ancestral sex-determining regions during the evolution of trioecy in Pleodorina starrii.</title>
        <authorList>
            <person name="Takahashi K."/>
            <person name="Suzuki S."/>
            <person name="Kawai-Toyooka H."/>
            <person name="Yamamoto K."/>
            <person name="Hamaji T."/>
            <person name="Ootsuki R."/>
            <person name="Yamaguchi H."/>
            <person name="Kawachi M."/>
            <person name="Higashiyama T."/>
            <person name="Nozaki H."/>
        </authorList>
    </citation>
    <scope>NUCLEOTIDE SEQUENCE [LARGE SCALE GENOMIC DNA]</scope>
    <source>
        <strain evidence="2 3">NIES-4479</strain>
    </source>
</reference>
<protein>
    <submittedName>
        <fullName evidence="2">Uncharacterized protein</fullName>
    </submittedName>
</protein>
<feature type="region of interest" description="Disordered" evidence="1">
    <location>
        <begin position="169"/>
        <end position="203"/>
    </location>
</feature>
<dbReference type="Proteomes" id="UP001165080">
    <property type="component" value="Unassembled WGS sequence"/>
</dbReference>
<evidence type="ECO:0000256" key="1">
    <source>
        <dbReference type="SAM" id="MobiDB-lite"/>
    </source>
</evidence>
<dbReference type="EMBL" id="BRXU01000037">
    <property type="protein sequence ID" value="GLC60671.1"/>
    <property type="molecule type" value="Genomic_DNA"/>
</dbReference>
<feature type="compositionally biased region" description="Polar residues" evidence="1">
    <location>
        <begin position="193"/>
        <end position="203"/>
    </location>
</feature>